<evidence type="ECO:0000313" key="2">
    <source>
        <dbReference type="EMBL" id="VVV40739.1"/>
    </source>
</evidence>
<keyword evidence="1" id="KW-0675">Receptor</keyword>
<accession>A0A5K0VIQ5</accession>
<dbReference type="GO" id="GO:0009584">
    <property type="term" value="P:detection of visible light"/>
    <property type="evidence" value="ECO:0007669"/>
    <property type="project" value="InterPro"/>
</dbReference>
<dbReference type="GO" id="GO:0006355">
    <property type="term" value="P:regulation of DNA-templated transcription"/>
    <property type="evidence" value="ECO:0007669"/>
    <property type="project" value="InterPro"/>
</dbReference>
<gene>
    <name evidence="2" type="ORF">NYM_LOCUS963</name>
</gene>
<evidence type="ECO:0008006" key="3">
    <source>
        <dbReference type="Google" id="ProtNLM"/>
    </source>
</evidence>
<dbReference type="AlphaFoldDB" id="A0A5K0VIQ5"/>
<evidence type="ECO:0000256" key="1">
    <source>
        <dbReference type="ARBA" id="ARBA00023170"/>
    </source>
</evidence>
<dbReference type="PRINTS" id="PR01033">
    <property type="entry name" value="PHYTOCHROME"/>
</dbReference>
<name>A0A5K0VIQ5_9MAGN</name>
<proteinExistence type="predicted"/>
<dbReference type="Gramene" id="NC1G0105020.1">
    <property type="protein sequence ID" value="NC1G0105020.1:cds"/>
    <property type="gene ID" value="NC1G0105020"/>
</dbReference>
<protein>
    <recommendedName>
        <fullName evidence="3">PAC domain-containing protein</fullName>
    </recommendedName>
</protein>
<dbReference type="EMBL" id="LR721774">
    <property type="protein sequence ID" value="VVV40739.1"/>
    <property type="molecule type" value="Genomic_DNA"/>
</dbReference>
<reference evidence="2" key="1">
    <citation type="submission" date="2019-09" db="EMBL/GenBank/DDBJ databases">
        <authorList>
            <person name="Zhang L."/>
        </authorList>
    </citation>
    <scope>NUCLEOTIDE SEQUENCE</scope>
</reference>
<dbReference type="InterPro" id="IPR001294">
    <property type="entry name" value="Phytochrome"/>
</dbReference>
<sequence length="70" mass="7633">MEGNGPVVLVVNACLLKDLKEDVVGVSLIAQDVTSEKIVMENFIRVQGVGITIIHNPCNGIMFTHQLKKD</sequence>
<organism evidence="2">
    <name type="scientific">Nymphaea colorata</name>
    <name type="common">pocket water lily</name>
    <dbReference type="NCBI Taxonomy" id="210225"/>
    <lineage>
        <taxon>Eukaryota</taxon>
        <taxon>Viridiplantae</taxon>
        <taxon>Streptophyta</taxon>
        <taxon>Embryophyta</taxon>
        <taxon>Tracheophyta</taxon>
        <taxon>Spermatophyta</taxon>
        <taxon>Magnoliopsida</taxon>
        <taxon>Nymphaeales</taxon>
        <taxon>Nymphaeaceae</taxon>
        <taxon>Nymphaea</taxon>
    </lineage>
</organism>